<organism evidence="4 5">
    <name type="scientific">Vicia faba</name>
    <name type="common">Broad bean</name>
    <name type="synonym">Faba vulgaris</name>
    <dbReference type="NCBI Taxonomy" id="3906"/>
    <lineage>
        <taxon>Eukaryota</taxon>
        <taxon>Viridiplantae</taxon>
        <taxon>Streptophyta</taxon>
        <taxon>Embryophyta</taxon>
        <taxon>Tracheophyta</taxon>
        <taxon>Spermatophyta</taxon>
        <taxon>Magnoliopsida</taxon>
        <taxon>eudicotyledons</taxon>
        <taxon>Gunneridae</taxon>
        <taxon>Pentapetalae</taxon>
        <taxon>rosids</taxon>
        <taxon>fabids</taxon>
        <taxon>Fabales</taxon>
        <taxon>Fabaceae</taxon>
        <taxon>Papilionoideae</taxon>
        <taxon>50 kb inversion clade</taxon>
        <taxon>NPAAA clade</taxon>
        <taxon>Hologalegina</taxon>
        <taxon>IRL clade</taxon>
        <taxon>Fabeae</taxon>
        <taxon>Vicia</taxon>
    </lineage>
</organism>
<evidence type="ECO:0000259" key="3">
    <source>
        <dbReference type="PROSITE" id="PS50235"/>
    </source>
</evidence>
<dbReference type="Gene3D" id="3.90.70.10">
    <property type="entry name" value="Cysteine proteinases"/>
    <property type="match status" value="1"/>
</dbReference>
<comment type="similarity">
    <text evidence="1">Belongs to the peptidase C19 family.</text>
</comment>
<evidence type="ECO:0000313" key="5">
    <source>
        <dbReference type="Proteomes" id="UP001157006"/>
    </source>
</evidence>
<dbReference type="GO" id="GO:0005634">
    <property type="term" value="C:nucleus"/>
    <property type="evidence" value="ECO:0007669"/>
    <property type="project" value="TreeGrafter"/>
</dbReference>
<name>A0AAV1AJC8_VICFA</name>
<evidence type="ECO:0000256" key="2">
    <source>
        <dbReference type="SAM" id="MobiDB-lite"/>
    </source>
</evidence>
<dbReference type="Pfam" id="PF00443">
    <property type="entry name" value="UCH"/>
    <property type="match status" value="1"/>
</dbReference>
<feature type="compositionally biased region" description="Acidic residues" evidence="2">
    <location>
        <begin position="881"/>
        <end position="892"/>
    </location>
</feature>
<gene>
    <name evidence="4" type="ORF">VFH_IV095080</name>
</gene>
<feature type="compositionally biased region" description="Acidic residues" evidence="2">
    <location>
        <begin position="836"/>
        <end position="845"/>
    </location>
</feature>
<dbReference type="Proteomes" id="UP001157006">
    <property type="component" value="Chromosome 4"/>
</dbReference>
<feature type="compositionally biased region" description="Basic and acidic residues" evidence="2">
    <location>
        <begin position="703"/>
        <end position="712"/>
    </location>
</feature>
<dbReference type="PROSITE" id="PS00973">
    <property type="entry name" value="USP_2"/>
    <property type="match status" value="1"/>
</dbReference>
<accession>A0AAV1AJC8</accession>
<dbReference type="InterPro" id="IPR050164">
    <property type="entry name" value="Peptidase_C19"/>
</dbReference>
<feature type="compositionally biased region" description="Basic and acidic residues" evidence="2">
    <location>
        <begin position="756"/>
        <end position="784"/>
    </location>
</feature>
<feature type="region of interest" description="Disordered" evidence="2">
    <location>
        <begin position="1"/>
        <end position="113"/>
    </location>
</feature>
<feature type="compositionally biased region" description="Basic and acidic residues" evidence="2">
    <location>
        <begin position="67"/>
        <end position="79"/>
    </location>
</feature>
<evidence type="ECO:0000256" key="1">
    <source>
        <dbReference type="ARBA" id="ARBA00009085"/>
    </source>
</evidence>
<dbReference type="GO" id="GO:0004843">
    <property type="term" value="F:cysteine-type deubiquitinase activity"/>
    <property type="evidence" value="ECO:0007669"/>
    <property type="project" value="InterPro"/>
</dbReference>
<proteinExistence type="inferred from homology"/>
<feature type="compositionally biased region" description="Basic and acidic residues" evidence="2">
    <location>
        <begin position="664"/>
        <end position="690"/>
    </location>
</feature>
<dbReference type="PANTHER" id="PTHR24006:SF747">
    <property type="entry name" value="UBIQUITIN CARBOXYL-TERMINAL HYDROLASE 20"/>
    <property type="match status" value="1"/>
</dbReference>
<feature type="compositionally biased region" description="Acidic residues" evidence="2">
    <location>
        <begin position="791"/>
        <end position="800"/>
    </location>
</feature>
<feature type="compositionally biased region" description="Basic and acidic residues" evidence="2">
    <location>
        <begin position="729"/>
        <end position="739"/>
    </location>
</feature>
<dbReference type="InterPro" id="IPR028889">
    <property type="entry name" value="USP"/>
</dbReference>
<feature type="domain" description="USP" evidence="3">
    <location>
        <begin position="266"/>
        <end position="563"/>
    </location>
</feature>
<feature type="compositionally biased region" description="Basic and acidic residues" evidence="2">
    <location>
        <begin position="801"/>
        <end position="828"/>
    </location>
</feature>
<reference evidence="4 5" key="1">
    <citation type="submission" date="2023-01" db="EMBL/GenBank/DDBJ databases">
        <authorList>
            <person name="Kreplak J."/>
        </authorList>
    </citation>
    <scope>NUCLEOTIDE SEQUENCE [LARGE SCALE GENOMIC DNA]</scope>
</reference>
<dbReference type="InterPro" id="IPR038765">
    <property type="entry name" value="Papain-like_cys_pep_sf"/>
</dbReference>
<sequence>MCVQEPSSPSSPELTNSEPVNSEPLNSEPVNSEPLNSEPVNSEPLNSEPVNSEPLNSEAQPPPESASESRKRAMQEHNSPEPNPKPKLHGAFSSSTPRQPPPPPPPSTNTEEFTDPFVEDMFKNLPMPLEELNRQNPSRSTLPPPPPISEDFEFLPASIFDDEPEPLNMIYPLHEGNYPILEPGSKGWTPLYASNIDERISSRADPIDTDEAMYADYVNPRDFTEPNLHRHKVSAVVSPSISYVSVNHDGYADVPIPTHRSRLVGAGIANLRNTCFMAAILQCLTHTRQLFFGLRYCLHDTSRHDESGFCAICAFRDHNDQALEESRNTIYPTAFLQNVNKFSTTFVPHAQEDAHEFLFCALNKLKNAYPEQGLKNNLIEQIFGGETLSKLRCRSCGFSSDTVDPTFDLGLVVEDMETVQRALDAYIMVENMDGTFNCSGCNQEVYMEKQLLIDTAPEVAVLHLKRFKKDRTSYGKIEDHVYFTMELDLEPYTSAKGKESPNLKYDLYAVVVHSGSTANSGHYFSYVRSDEKAWHLMDDSKVFSVSEEHVLAQQAYLLFYAKQGTGWFSSIVKDEERVLKSKSIDNTQDFGCSQMDHYILSEETDYNTQDFGCSKMDHCILSEAPDYKTRDFGCRDMDFGCKDMDCYILSEATDNDSPYVNDDDLMRANDCDSTHGIDTDSPNGKEKTASDMEEEECDSAGVNDKDSKDANEKSVSGMDGEECDLADVNDDKDSKDANEKSVSGMDGEECDLADVNDDKDSKHANDDKDSKHANDDEDSKDANEKSLSGTDGEECDLADANDDKDSKDANDDKDSKDANDDKDSKNANEKSMSGTDGEECDLADANDDKDSKDANDDKDSKDANDDKDSKNANEKSMSGTDGEECDLADANDDNVSKECK</sequence>
<dbReference type="GO" id="GO:0016579">
    <property type="term" value="P:protein deubiquitination"/>
    <property type="evidence" value="ECO:0007669"/>
    <property type="project" value="InterPro"/>
</dbReference>
<dbReference type="InterPro" id="IPR018200">
    <property type="entry name" value="USP_CS"/>
</dbReference>
<dbReference type="EMBL" id="OX451739">
    <property type="protein sequence ID" value="CAI8608627.1"/>
    <property type="molecule type" value="Genomic_DNA"/>
</dbReference>
<dbReference type="PROSITE" id="PS50235">
    <property type="entry name" value="USP_3"/>
    <property type="match status" value="1"/>
</dbReference>
<feature type="compositionally biased region" description="Pro residues" evidence="2">
    <location>
        <begin position="98"/>
        <end position="107"/>
    </location>
</feature>
<feature type="region of interest" description="Disordered" evidence="2">
    <location>
        <begin position="657"/>
        <end position="900"/>
    </location>
</feature>
<feature type="compositionally biased region" description="Acidic residues" evidence="2">
    <location>
        <begin position="746"/>
        <end position="755"/>
    </location>
</feature>
<feature type="compositionally biased region" description="Polar residues" evidence="2">
    <location>
        <begin position="1"/>
        <end position="59"/>
    </location>
</feature>
<dbReference type="SUPFAM" id="SSF54001">
    <property type="entry name" value="Cysteine proteinases"/>
    <property type="match status" value="1"/>
</dbReference>
<protein>
    <recommendedName>
        <fullName evidence="3">USP domain-containing protein</fullName>
    </recommendedName>
</protein>
<dbReference type="PANTHER" id="PTHR24006">
    <property type="entry name" value="UBIQUITIN CARBOXYL-TERMINAL HYDROLASE"/>
    <property type="match status" value="1"/>
</dbReference>
<dbReference type="GO" id="GO:0005829">
    <property type="term" value="C:cytosol"/>
    <property type="evidence" value="ECO:0007669"/>
    <property type="project" value="TreeGrafter"/>
</dbReference>
<feature type="compositionally biased region" description="Acidic residues" evidence="2">
    <location>
        <begin position="719"/>
        <end position="728"/>
    </location>
</feature>
<dbReference type="AlphaFoldDB" id="A0AAV1AJC8"/>
<evidence type="ECO:0000313" key="4">
    <source>
        <dbReference type="EMBL" id="CAI8608627.1"/>
    </source>
</evidence>
<keyword evidence="5" id="KW-1185">Reference proteome</keyword>
<feature type="compositionally biased region" description="Basic and acidic residues" evidence="2">
    <location>
        <begin position="846"/>
        <end position="873"/>
    </location>
</feature>
<dbReference type="InterPro" id="IPR001394">
    <property type="entry name" value="Peptidase_C19_UCH"/>
</dbReference>